<comment type="caution">
    <text evidence="2">The sequence shown here is derived from an EMBL/GenBank/DDBJ whole genome shotgun (WGS) entry which is preliminary data.</text>
</comment>
<evidence type="ECO:0000313" key="3">
    <source>
        <dbReference type="Proteomes" id="UP001596203"/>
    </source>
</evidence>
<accession>A0ABW1K253</accession>
<keyword evidence="1" id="KW-1133">Transmembrane helix</keyword>
<dbReference type="InterPro" id="IPR002860">
    <property type="entry name" value="BNR_rpt"/>
</dbReference>
<sequence length="421" mass="43219">MRDRESSGAGLDVRLAHGRTDLLDSIDQPPLSRIRDRAAVRRRRRRAAGGGGAGLLCVAVAATLLLQPWTGDGTDPLPPPVADAPPGGPVYTAAGITINGLTESAVTQVPGTIGDVEFVDPDHGYLVASCPASAPCPASLARTEDGGLTWRHSELPWANAGADGADLTGFPDGQLMITSGADTYVSTDQGRNWQPIGAGSGAGRVPATADDLLRAGPGGGRCGRAVEVWRPALPRAGVAATDPDLDVCWVAPAATADGAWWVGGTRDGNAAVAVTRDRGTHWRTVELPGTGVPAGPVEVTSLGSQAYATVLDADRRVLALFHSGDGGQSFTRTRSGGPAAPQGVSGAPVPLLDGRLLVAGTDRHFYVSADQGATFSRAEGSLPVVGRLARTVAGYVAYDLFGSGWAAYSADGATWRKLQIN</sequence>
<dbReference type="RefSeq" id="WP_377416721.1">
    <property type="nucleotide sequence ID" value="NZ_JBHSPR010000001.1"/>
</dbReference>
<dbReference type="Pfam" id="PF02012">
    <property type="entry name" value="BNR"/>
    <property type="match status" value="1"/>
</dbReference>
<reference evidence="3" key="1">
    <citation type="journal article" date="2019" name="Int. J. Syst. Evol. Microbiol.">
        <title>The Global Catalogue of Microorganisms (GCM) 10K type strain sequencing project: providing services to taxonomists for standard genome sequencing and annotation.</title>
        <authorList>
            <consortium name="The Broad Institute Genomics Platform"/>
            <consortium name="The Broad Institute Genome Sequencing Center for Infectious Disease"/>
            <person name="Wu L."/>
            <person name="Ma J."/>
        </authorList>
    </citation>
    <scope>NUCLEOTIDE SEQUENCE [LARGE SCALE GENOMIC DNA]</scope>
    <source>
        <strain evidence="3">ZS-35-S2</strain>
    </source>
</reference>
<evidence type="ECO:0008006" key="4">
    <source>
        <dbReference type="Google" id="ProtNLM"/>
    </source>
</evidence>
<dbReference type="SUPFAM" id="SSF110296">
    <property type="entry name" value="Oligoxyloglucan reducing end-specific cellobiohydrolase"/>
    <property type="match status" value="1"/>
</dbReference>
<protein>
    <recommendedName>
        <fullName evidence="4">Exo-alpha-sialidase</fullName>
    </recommendedName>
</protein>
<keyword evidence="1" id="KW-0472">Membrane</keyword>
<dbReference type="Gene3D" id="2.130.10.10">
    <property type="entry name" value="YVTN repeat-like/Quinoprotein amine dehydrogenase"/>
    <property type="match status" value="2"/>
</dbReference>
<dbReference type="CDD" id="cd15482">
    <property type="entry name" value="Sialidase_non-viral"/>
    <property type="match status" value="1"/>
</dbReference>
<dbReference type="InterPro" id="IPR015943">
    <property type="entry name" value="WD40/YVTN_repeat-like_dom_sf"/>
</dbReference>
<keyword evidence="3" id="KW-1185">Reference proteome</keyword>
<organism evidence="2 3">
    <name type="scientific">Plantactinospora solaniradicis</name>
    <dbReference type="NCBI Taxonomy" id="1723736"/>
    <lineage>
        <taxon>Bacteria</taxon>
        <taxon>Bacillati</taxon>
        <taxon>Actinomycetota</taxon>
        <taxon>Actinomycetes</taxon>
        <taxon>Micromonosporales</taxon>
        <taxon>Micromonosporaceae</taxon>
        <taxon>Plantactinospora</taxon>
    </lineage>
</organism>
<name>A0ABW1K253_9ACTN</name>
<evidence type="ECO:0000313" key="2">
    <source>
        <dbReference type="EMBL" id="MFC6015039.1"/>
    </source>
</evidence>
<dbReference type="Proteomes" id="UP001596203">
    <property type="component" value="Unassembled WGS sequence"/>
</dbReference>
<evidence type="ECO:0000256" key="1">
    <source>
        <dbReference type="SAM" id="Phobius"/>
    </source>
</evidence>
<feature type="transmembrane region" description="Helical" evidence="1">
    <location>
        <begin position="47"/>
        <end position="69"/>
    </location>
</feature>
<keyword evidence="1" id="KW-0812">Transmembrane</keyword>
<dbReference type="EMBL" id="JBHSPR010000001">
    <property type="protein sequence ID" value="MFC6015039.1"/>
    <property type="molecule type" value="Genomic_DNA"/>
</dbReference>
<proteinExistence type="predicted"/>
<gene>
    <name evidence="2" type="ORF">ACFP2T_02350</name>
</gene>